<dbReference type="Pfam" id="PF02110">
    <property type="entry name" value="HK"/>
    <property type="match status" value="1"/>
</dbReference>
<evidence type="ECO:0000256" key="6">
    <source>
        <dbReference type="ARBA" id="ARBA00022741"/>
    </source>
</evidence>
<evidence type="ECO:0000256" key="10">
    <source>
        <dbReference type="ARBA" id="ARBA00022977"/>
    </source>
</evidence>
<gene>
    <name evidence="11" type="primary">thiM</name>
    <name evidence="12" type="ORF">CU320_11575</name>
</gene>
<feature type="binding site" evidence="11">
    <location>
        <position position="204"/>
    </location>
    <ligand>
        <name>substrate</name>
    </ligand>
</feature>
<dbReference type="Gene3D" id="3.40.1190.20">
    <property type="match status" value="1"/>
</dbReference>
<keyword evidence="6 11" id="KW-0547">Nucleotide-binding</keyword>
<name>A0A2H9UJT0_9GAMM</name>
<dbReference type="GO" id="GO:0009228">
    <property type="term" value="P:thiamine biosynthetic process"/>
    <property type="evidence" value="ECO:0007669"/>
    <property type="project" value="UniProtKB-KW"/>
</dbReference>
<keyword evidence="8 11" id="KW-0067">ATP-binding</keyword>
<dbReference type="HAMAP" id="MF_00228">
    <property type="entry name" value="Thz_kinase"/>
    <property type="match status" value="1"/>
</dbReference>
<keyword evidence="4 11" id="KW-0808">Transferase</keyword>
<dbReference type="GO" id="GO:0005524">
    <property type="term" value="F:ATP binding"/>
    <property type="evidence" value="ECO:0007669"/>
    <property type="project" value="UniProtKB-UniRule"/>
</dbReference>
<comment type="catalytic activity">
    <reaction evidence="1 11">
        <text>5-(2-hydroxyethyl)-4-methylthiazole + ATP = 4-methyl-5-(2-phosphooxyethyl)-thiazole + ADP + H(+)</text>
        <dbReference type="Rhea" id="RHEA:24212"/>
        <dbReference type="ChEBI" id="CHEBI:15378"/>
        <dbReference type="ChEBI" id="CHEBI:17957"/>
        <dbReference type="ChEBI" id="CHEBI:30616"/>
        <dbReference type="ChEBI" id="CHEBI:58296"/>
        <dbReference type="ChEBI" id="CHEBI:456216"/>
        <dbReference type="EC" id="2.7.1.50"/>
    </reaction>
</comment>
<keyword evidence="5 11" id="KW-0479">Metal-binding</keyword>
<keyword evidence="7 11" id="KW-0418">Kinase</keyword>
<dbReference type="UniPathway" id="UPA00060">
    <property type="reaction ID" value="UER00139"/>
</dbReference>
<proteinExistence type="inferred from homology"/>
<comment type="function">
    <text evidence="11">Catalyzes the phosphorylation of the hydroxyl group of 4-methyl-5-beta-hydroxyethylthiazole (THZ).</text>
</comment>
<evidence type="ECO:0000256" key="2">
    <source>
        <dbReference type="ARBA" id="ARBA00001946"/>
    </source>
</evidence>
<reference evidence="12 13" key="2">
    <citation type="submission" date="2017-12" db="EMBL/GenBank/DDBJ databases">
        <title>Revising the taxonomy of the Acinetobacter lwoffii group: the description of Acinetobacter pseudolwoffii sp. nov. and emended description of Acinetobacter lwoffii.</title>
        <authorList>
            <person name="Nemec A."/>
        </authorList>
    </citation>
    <scope>NUCLEOTIDE SEQUENCE [LARGE SCALE GENOMIC DNA]</scope>
    <source>
        <strain evidence="12 13">ANC 5347</strain>
    </source>
</reference>
<dbReference type="EMBL" id="PGOZ01000015">
    <property type="protein sequence ID" value="PJI31954.1"/>
    <property type="molecule type" value="Genomic_DNA"/>
</dbReference>
<evidence type="ECO:0000256" key="11">
    <source>
        <dbReference type="HAMAP-Rule" id="MF_00228"/>
    </source>
</evidence>
<evidence type="ECO:0000313" key="12">
    <source>
        <dbReference type="EMBL" id="PJI31954.1"/>
    </source>
</evidence>
<evidence type="ECO:0000256" key="3">
    <source>
        <dbReference type="ARBA" id="ARBA00004868"/>
    </source>
</evidence>
<keyword evidence="10 11" id="KW-0784">Thiamine biosynthesis</keyword>
<dbReference type="NCBIfam" id="NF006830">
    <property type="entry name" value="PRK09355.1"/>
    <property type="match status" value="1"/>
</dbReference>
<evidence type="ECO:0000256" key="8">
    <source>
        <dbReference type="ARBA" id="ARBA00022840"/>
    </source>
</evidence>
<dbReference type="GO" id="GO:0004417">
    <property type="term" value="F:hydroxyethylthiazole kinase activity"/>
    <property type="evidence" value="ECO:0007669"/>
    <property type="project" value="UniProtKB-UniRule"/>
</dbReference>
<feature type="binding site" evidence="11">
    <location>
        <position position="55"/>
    </location>
    <ligand>
        <name>substrate</name>
    </ligand>
</feature>
<comment type="pathway">
    <text evidence="3 11">Cofactor biosynthesis; thiamine diphosphate biosynthesis; 4-methyl-5-(2-phosphoethyl)-thiazole from 5-(2-hydroxyethyl)-4-methylthiazole: step 1/1.</text>
</comment>
<keyword evidence="9 11" id="KW-0460">Magnesium</keyword>
<dbReference type="PRINTS" id="PR01099">
    <property type="entry name" value="HYETHTZKNASE"/>
</dbReference>
<evidence type="ECO:0000256" key="4">
    <source>
        <dbReference type="ARBA" id="ARBA00022679"/>
    </source>
</evidence>
<evidence type="ECO:0000313" key="13">
    <source>
        <dbReference type="Proteomes" id="UP000242351"/>
    </source>
</evidence>
<dbReference type="EC" id="2.7.1.50" evidence="11"/>
<evidence type="ECO:0000256" key="1">
    <source>
        <dbReference type="ARBA" id="ARBA00001771"/>
    </source>
</evidence>
<dbReference type="GO" id="GO:0000287">
    <property type="term" value="F:magnesium ion binding"/>
    <property type="evidence" value="ECO:0007669"/>
    <property type="project" value="UniProtKB-UniRule"/>
</dbReference>
<dbReference type="Proteomes" id="UP000242351">
    <property type="component" value="Unassembled WGS sequence"/>
</dbReference>
<sequence>MNTSTQALQHTLLDQICEAWLKLQQHQPLVHIMTNAVASNYVANVVLAANASPAMIDNPFEAESFAKIAAAINLNLGTPTTEQVQAMHIAAETAHRLKKPWVLDPVGYGTVLHWRSNTVDQLLNSHPTILRGNASEIGALAGKRIESKGVDNTINSADVYLQAQSLLAHCDCVAISGESDYIISRDYPVIQVSGGSYLQPRVTATGCALGALIAAYSAVSSPAIAALAAHVHFAIAGQRAFERAPQLGRFNVAFLDEVHQLNTESIRQYANFQILPGAV</sequence>
<dbReference type="GO" id="GO:0009229">
    <property type="term" value="P:thiamine diphosphate biosynthetic process"/>
    <property type="evidence" value="ECO:0007669"/>
    <property type="project" value="UniProtKB-UniRule"/>
</dbReference>
<protein>
    <recommendedName>
        <fullName evidence="11">Hydroxyethylthiazole kinase</fullName>
        <ecNumber evidence="11">2.7.1.50</ecNumber>
    </recommendedName>
    <alternativeName>
        <fullName evidence="11">4-methyl-5-beta-hydroxyethylthiazole kinase</fullName>
        <shortName evidence="11">TH kinase</shortName>
        <shortName evidence="11">Thz kinase</shortName>
    </alternativeName>
</protein>
<organism evidence="12 13">
    <name type="scientific">Acinetobacter pseudolwoffii</name>
    <dbReference type="NCBI Taxonomy" id="2053287"/>
    <lineage>
        <taxon>Bacteria</taxon>
        <taxon>Pseudomonadati</taxon>
        <taxon>Pseudomonadota</taxon>
        <taxon>Gammaproteobacteria</taxon>
        <taxon>Moraxellales</taxon>
        <taxon>Moraxellaceae</taxon>
        <taxon>Acinetobacter</taxon>
    </lineage>
</organism>
<dbReference type="AlphaFoldDB" id="A0A2H9UJT0"/>
<evidence type="ECO:0000256" key="7">
    <source>
        <dbReference type="ARBA" id="ARBA00022777"/>
    </source>
</evidence>
<reference evidence="12 13" key="1">
    <citation type="submission" date="2017-11" db="EMBL/GenBank/DDBJ databases">
        <authorList>
            <person name="Han C.G."/>
        </authorList>
    </citation>
    <scope>NUCLEOTIDE SEQUENCE [LARGE SCALE GENOMIC DNA]</scope>
    <source>
        <strain evidence="12 13">ANC 5347</strain>
    </source>
</reference>
<feature type="binding site" evidence="11">
    <location>
        <position position="131"/>
    </location>
    <ligand>
        <name>ATP</name>
        <dbReference type="ChEBI" id="CHEBI:30616"/>
    </ligand>
</feature>
<comment type="cofactor">
    <cofactor evidence="2 11">
        <name>Mg(2+)</name>
        <dbReference type="ChEBI" id="CHEBI:18420"/>
    </cofactor>
</comment>
<evidence type="ECO:0000256" key="5">
    <source>
        <dbReference type="ARBA" id="ARBA00022723"/>
    </source>
</evidence>
<dbReference type="PIRSF" id="PIRSF000513">
    <property type="entry name" value="Thz_kinase"/>
    <property type="match status" value="1"/>
</dbReference>
<dbReference type="CDD" id="cd01170">
    <property type="entry name" value="THZ_kinase"/>
    <property type="match status" value="1"/>
</dbReference>
<dbReference type="SUPFAM" id="SSF53613">
    <property type="entry name" value="Ribokinase-like"/>
    <property type="match status" value="1"/>
</dbReference>
<comment type="caution">
    <text evidence="12">The sequence shown here is derived from an EMBL/GenBank/DDBJ whole genome shotgun (WGS) entry which is preliminary data.</text>
</comment>
<accession>A0A2H9UJT0</accession>
<dbReference type="InterPro" id="IPR029056">
    <property type="entry name" value="Ribokinase-like"/>
</dbReference>
<evidence type="ECO:0000256" key="9">
    <source>
        <dbReference type="ARBA" id="ARBA00022842"/>
    </source>
</evidence>
<comment type="similarity">
    <text evidence="11">Belongs to the Thz kinase family.</text>
</comment>
<feature type="binding site" evidence="11">
    <location>
        <position position="176"/>
    </location>
    <ligand>
        <name>ATP</name>
        <dbReference type="ChEBI" id="CHEBI:30616"/>
    </ligand>
</feature>
<dbReference type="InterPro" id="IPR000417">
    <property type="entry name" value="Hyethyz_kinase"/>
</dbReference>